<proteinExistence type="predicted"/>
<evidence type="ECO:0000313" key="5">
    <source>
        <dbReference type="EMBL" id="KAK7308580.1"/>
    </source>
</evidence>
<feature type="active site" evidence="2">
    <location>
        <position position="158"/>
    </location>
</feature>
<dbReference type="PROSITE" id="PS01224">
    <property type="entry name" value="ARGC"/>
    <property type="match status" value="1"/>
</dbReference>
<evidence type="ECO:0000313" key="6">
    <source>
        <dbReference type="Proteomes" id="UP001367508"/>
    </source>
</evidence>
<gene>
    <name evidence="5" type="ORF">VNO77_42199</name>
</gene>
<dbReference type="PANTHER" id="PTHR32338:SF10">
    <property type="entry name" value="N-ACETYL-GAMMA-GLUTAMYL-PHOSPHATE REDUCTASE, CHLOROPLASTIC-RELATED"/>
    <property type="match status" value="1"/>
</dbReference>
<keyword evidence="3" id="KW-0472">Membrane</keyword>
<dbReference type="GO" id="GO:0003942">
    <property type="term" value="F:N-acetyl-gamma-glutamyl-phosphate reductase activity"/>
    <property type="evidence" value="ECO:0007669"/>
    <property type="project" value="InterPro"/>
</dbReference>
<dbReference type="InterPro" id="IPR050085">
    <property type="entry name" value="AGPR"/>
</dbReference>
<dbReference type="CDD" id="cd17895">
    <property type="entry name" value="AGPR_1_N"/>
    <property type="match status" value="1"/>
</dbReference>
<dbReference type="GO" id="GO:0051287">
    <property type="term" value="F:NAD binding"/>
    <property type="evidence" value="ECO:0007669"/>
    <property type="project" value="InterPro"/>
</dbReference>
<dbReference type="AlphaFoldDB" id="A0AAN9K077"/>
<dbReference type="InterPro" id="IPR000534">
    <property type="entry name" value="Semialdehyde_DH_NAD-bd"/>
</dbReference>
<name>A0AAN9K077_CANGL</name>
<dbReference type="GO" id="GO:0006526">
    <property type="term" value="P:L-arginine biosynthetic process"/>
    <property type="evidence" value="ECO:0007669"/>
    <property type="project" value="UniProtKB-KW"/>
</dbReference>
<protein>
    <recommendedName>
        <fullName evidence="4">Semialdehyde dehydrogenase NAD-binding domain-containing protein</fullName>
    </recommendedName>
</protein>
<evidence type="ECO:0000259" key="4">
    <source>
        <dbReference type="SMART" id="SM00859"/>
    </source>
</evidence>
<dbReference type="Gene3D" id="3.30.360.10">
    <property type="entry name" value="Dihydrodipicolinate Reductase, domain 2"/>
    <property type="match status" value="1"/>
</dbReference>
<dbReference type="InterPro" id="IPR023013">
    <property type="entry name" value="AGPR_AS"/>
</dbReference>
<evidence type="ECO:0000256" key="2">
    <source>
        <dbReference type="PROSITE-ProRule" id="PRU10010"/>
    </source>
</evidence>
<keyword evidence="1" id="KW-0055">Arginine biosynthesis</keyword>
<organism evidence="5 6">
    <name type="scientific">Canavalia gladiata</name>
    <name type="common">Sword bean</name>
    <name type="synonym">Dolichos gladiatus</name>
    <dbReference type="NCBI Taxonomy" id="3824"/>
    <lineage>
        <taxon>Eukaryota</taxon>
        <taxon>Viridiplantae</taxon>
        <taxon>Streptophyta</taxon>
        <taxon>Embryophyta</taxon>
        <taxon>Tracheophyta</taxon>
        <taxon>Spermatophyta</taxon>
        <taxon>Magnoliopsida</taxon>
        <taxon>eudicotyledons</taxon>
        <taxon>Gunneridae</taxon>
        <taxon>Pentapetalae</taxon>
        <taxon>rosids</taxon>
        <taxon>fabids</taxon>
        <taxon>Fabales</taxon>
        <taxon>Fabaceae</taxon>
        <taxon>Papilionoideae</taxon>
        <taxon>50 kb inversion clade</taxon>
        <taxon>NPAAA clade</taxon>
        <taxon>indigoferoid/millettioid clade</taxon>
        <taxon>Phaseoleae</taxon>
        <taxon>Canavalia</taxon>
    </lineage>
</organism>
<dbReference type="PANTHER" id="PTHR32338">
    <property type="entry name" value="N-ACETYL-GAMMA-GLUTAMYL-PHOSPHATE REDUCTASE, CHLOROPLASTIC-RELATED-RELATED"/>
    <property type="match status" value="1"/>
</dbReference>
<sequence length="330" mass="37431">MYFRISVKRIKHNVILHIIMFSLVVALLGMFVILLFRQFNSLNGNRELSCTASDDDTYQSKLEAEIIYGNYPILQLSLVLGKDITITLFNDLSDVDAVFCCLPHGTTQDFRLRDISEYEEWYGQPHRAPDLQKEAIYGLTEVLREEIKNASLVANPGCYPTSIQLPLVPLIKVFALPYSFQFMVHCAKRDAPSVDFLANQFMACLRESLIKSAFLDRSTQDAKSRVVFGMEMAPGVRIEELYQQLKLSYEVYPFMPSLVTSSHIDAVITICIYADITKNADPKLDEELFVVLENGVIPRTHNVKGTNYCLINVFPDRIPGRGIIISVIDN</sequence>
<feature type="transmembrane region" description="Helical" evidence="3">
    <location>
        <begin position="14"/>
        <end position="36"/>
    </location>
</feature>
<dbReference type="InterPro" id="IPR036291">
    <property type="entry name" value="NAD(P)-bd_dom_sf"/>
</dbReference>
<accession>A0AAN9K077</accession>
<dbReference type="EMBL" id="JAYMYQ010000010">
    <property type="protein sequence ID" value="KAK7308580.1"/>
    <property type="molecule type" value="Genomic_DNA"/>
</dbReference>
<evidence type="ECO:0000256" key="3">
    <source>
        <dbReference type="SAM" id="Phobius"/>
    </source>
</evidence>
<keyword evidence="6" id="KW-1185">Reference proteome</keyword>
<dbReference type="SUPFAM" id="SSF51735">
    <property type="entry name" value="NAD(P)-binding Rossmann-fold domains"/>
    <property type="match status" value="1"/>
</dbReference>
<comment type="caution">
    <text evidence="5">The sequence shown here is derived from an EMBL/GenBank/DDBJ whole genome shotgun (WGS) entry which is preliminary data.</text>
</comment>
<dbReference type="SUPFAM" id="SSF55347">
    <property type="entry name" value="Glyceraldehyde-3-phosphate dehydrogenase-like, C-terminal domain"/>
    <property type="match status" value="1"/>
</dbReference>
<dbReference type="Gene3D" id="3.40.50.720">
    <property type="entry name" value="NAD(P)-binding Rossmann-like Domain"/>
    <property type="match status" value="1"/>
</dbReference>
<keyword evidence="3" id="KW-1133">Transmembrane helix</keyword>
<keyword evidence="1" id="KW-0028">Amino-acid biosynthesis</keyword>
<keyword evidence="3" id="KW-0812">Transmembrane</keyword>
<dbReference type="Proteomes" id="UP001367508">
    <property type="component" value="Unassembled WGS sequence"/>
</dbReference>
<evidence type="ECO:0000256" key="1">
    <source>
        <dbReference type="ARBA" id="ARBA00022571"/>
    </source>
</evidence>
<feature type="domain" description="Semialdehyde dehydrogenase NAD-binding" evidence="4">
    <location>
        <begin position="24"/>
        <end position="150"/>
    </location>
</feature>
<reference evidence="5 6" key="1">
    <citation type="submission" date="2024-01" db="EMBL/GenBank/DDBJ databases">
        <title>The genomes of 5 underutilized Papilionoideae crops provide insights into root nodulation and disease resistanc.</title>
        <authorList>
            <person name="Jiang F."/>
        </authorList>
    </citation>
    <scope>NUCLEOTIDE SEQUENCE [LARGE SCALE GENOMIC DNA]</scope>
    <source>
        <strain evidence="5">LVBAO_FW01</strain>
        <tissue evidence="5">Leaves</tissue>
    </source>
</reference>
<dbReference type="SMART" id="SM00859">
    <property type="entry name" value="Semialdhyde_dh"/>
    <property type="match status" value="1"/>
</dbReference>